<organism evidence="2 3">
    <name type="scientific">Chaetomium fimeti</name>
    <dbReference type="NCBI Taxonomy" id="1854472"/>
    <lineage>
        <taxon>Eukaryota</taxon>
        <taxon>Fungi</taxon>
        <taxon>Dikarya</taxon>
        <taxon>Ascomycota</taxon>
        <taxon>Pezizomycotina</taxon>
        <taxon>Sordariomycetes</taxon>
        <taxon>Sordariomycetidae</taxon>
        <taxon>Sordariales</taxon>
        <taxon>Chaetomiaceae</taxon>
        <taxon>Chaetomium</taxon>
    </lineage>
</organism>
<proteinExistence type="predicted"/>
<sequence length="317" mass="35302">MAPQNAGPCPSSSSRKLFPDLAIILNPFLHFVSLQMSTTLPTEPHVNEAEESSAKRRKTVDFSAKVEMRHVDEKDGSVLAVETRDLHPDSDEEDPAYLGLTNAIRNIDKSLFFISRTDYDENVRPVIAYPADKSWNYGTLDDLQSHYTERYMVRVVADLAHRFQHRSSSILLALSRIVKRIEDVKETKHRELGETEGGESESSGGYERLLEMLDQPGYSDGEKEVKGEGEGEDDGENDKENVKKDSEDEGIEFMATRARRTHGRVTGRKIVRGGSGRGSTGGESASNEGTGTGSVGRGGVGKVTRRHNRARYNFRQR</sequence>
<feature type="compositionally biased region" description="Basic and acidic residues" evidence="1">
    <location>
        <begin position="220"/>
        <end position="229"/>
    </location>
</feature>
<keyword evidence="3" id="KW-1185">Reference proteome</keyword>
<accession>A0AAE0HQC3</accession>
<reference evidence="2" key="2">
    <citation type="submission" date="2023-06" db="EMBL/GenBank/DDBJ databases">
        <authorList>
            <consortium name="Lawrence Berkeley National Laboratory"/>
            <person name="Haridas S."/>
            <person name="Hensen N."/>
            <person name="Bonometti L."/>
            <person name="Westerberg I."/>
            <person name="Brannstrom I.O."/>
            <person name="Guillou S."/>
            <person name="Cros-Aarteil S."/>
            <person name="Calhoun S."/>
            <person name="Kuo A."/>
            <person name="Mondo S."/>
            <person name="Pangilinan J."/>
            <person name="Riley R."/>
            <person name="Labutti K."/>
            <person name="Andreopoulos B."/>
            <person name="Lipzen A."/>
            <person name="Chen C."/>
            <person name="Yanf M."/>
            <person name="Daum C."/>
            <person name="Ng V."/>
            <person name="Clum A."/>
            <person name="Steindorff A."/>
            <person name="Ohm R."/>
            <person name="Martin F."/>
            <person name="Silar P."/>
            <person name="Natvig D."/>
            <person name="Lalanne C."/>
            <person name="Gautier V."/>
            <person name="Ament-Velasquez S.L."/>
            <person name="Kruys A."/>
            <person name="Hutchinson M.I."/>
            <person name="Powell A.J."/>
            <person name="Barry K."/>
            <person name="Miller A.N."/>
            <person name="Grigoriev I.V."/>
            <person name="Debuchy R."/>
            <person name="Gladieux P."/>
            <person name="Thoren M.H."/>
            <person name="Johannesson H."/>
        </authorList>
    </citation>
    <scope>NUCLEOTIDE SEQUENCE</scope>
    <source>
        <strain evidence="2">CBS 168.71</strain>
    </source>
</reference>
<dbReference type="AlphaFoldDB" id="A0AAE0HQC3"/>
<feature type="region of interest" description="Disordered" evidence="1">
    <location>
        <begin position="217"/>
        <end position="317"/>
    </location>
</feature>
<dbReference type="EMBL" id="JAUEPN010000001">
    <property type="protein sequence ID" value="KAK3300735.1"/>
    <property type="molecule type" value="Genomic_DNA"/>
</dbReference>
<protein>
    <submittedName>
        <fullName evidence="2">Uncharacterized protein</fullName>
    </submittedName>
</protein>
<reference evidence="2" key="1">
    <citation type="journal article" date="2023" name="Mol. Phylogenet. Evol.">
        <title>Genome-scale phylogeny and comparative genomics of the fungal order Sordariales.</title>
        <authorList>
            <person name="Hensen N."/>
            <person name="Bonometti L."/>
            <person name="Westerberg I."/>
            <person name="Brannstrom I.O."/>
            <person name="Guillou S."/>
            <person name="Cros-Aarteil S."/>
            <person name="Calhoun S."/>
            <person name="Haridas S."/>
            <person name="Kuo A."/>
            <person name="Mondo S."/>
            <person name="Pangilinan J."/>
            <person name="Riley R."/>
            <person name="LaButti K."/>
            <person name="Andreopoulos B."/>
            <person name="Lipzen A."/>
            <person name="Chen C."/>
            <person name="Yan M."/>
            <person name="Daum C."/>
            <person name="Ng V."/>
            <person name="Clum A."/>
            <person name="Steindorff A."/>
            <person name="Ohm R.A."/>
            <person name="Martin F."/>
            <person name="Silar P."/>
            <person name="Natvig D.O."/>
            <person name="Lalanne C."/>
            <person name="Gautier V."/>
            <person name="Ament-Velasquez S.L."/>
            <person name="Kruys A."/>
            <person name="Hutchinson M.I."/>
            <person name="Powell A.J."/>
            <person name="Barry K."/>
            <person name="Miller A.N."/>
            <person name="Grigoriev I.V."/>
            <person name="Debuchy R."/>
            <person name="Gladieux P."/>
            <person name="Hiltunen Thoren M."/>
            <person name="Johannesson H."/>
        </authorList>
    </citation>
    <scope>NUCLEOTIDE SEQUENCE</scope>
    <source>
        <strain evidence="2">CBS 168.71</strain>
    </source>
</reference>
<dbReference type="GeneID" id="87844024"/>
<gene>
    <name evidence="2" type="ORF">B0H64DRAFT_449170</name>
</gene>
<name>A0AAE0HQC3_9PEZI</name>
<comment type="caution">
    <text evidence="2">The sequence shown here is derived from an EMBL/GenBank/DDBJ whole genome shotgun (WGS) entry which is preliminary data.</text>
</comment>
<feature type="compositionally biased region" description="Gly residues" evidence="1">
    <location>
        <begin position="290"/>
        <end position="301"/>
    </location>
</feature>
<dbReference type="RefSeq" id="XP_062664249.1">
    <property type="nucleotide sequence ID" value="XM_062807076.1"/>
</dbReference>
<evidence type="ECO:0000313" key="2">
    <source>
        <dbReference type="EMBL" id="KAK3300735.1"/>
    </source>
</evidence>
<evidence type="ECO:0000256" key="1">
    <source>
        <dbReference type="SAM" id="MobiDB-lite"/>
    </source>
</evidence>
<feature type="compositionally biased region" description="Basic residues" evidence="1">
    <location>
        <begin position="303"/>
        <end position="317"/>
    </location>
</feature>
<feature type="compositionally biased region" description="Basic residues" evidence="1">
    <location>
        <begin position="257"/>
        <end position="271"/>
    </location>
</feature>
<dbReference type="Proteomes" id="UP001278766">
    <property type="component" value="Unassembled WGS sequence"/>
</dbReference>
<evidence type="ECO:0000313" key="3">
    <source>
        <dbReference type="Proteomes" id="UP001278766"/>
    </source>
</evidence>